<keyword evidence="14" id="KW-1185">Reference proteome</keyword>
<evidence type="ECO:0000256" key="9">
    <source>
        <dbReference type="SAM" id="Phobius"/>
    </source>
</evidence>
<keyword evidence="7" id="KW-0067">ATP-binding</keyword>
<dbReference type="Pfam" id="PF07730">
    <property type="entry name" value="HisKA_3"/>
    <property type="match status" value="1"/>
</dbReference>
<evidence type="ECO:0000256" key="2">
    <source>
        <dbReference type="ARBA" id="ARBA00012438"/>
    </source>
</evidence>
<dbReference type="Pfam" id="PF23539">
    <property type="entry name" value="DUF7134"/>
    <property type="match status" value="1"/>
</dbReference>
<feature type="transmembrane region" description="Helical" evidence="9">
    <location>
        <begin position="23"/>
        <end position="42"/>
    </location>
</feature>
<dbReference type="Gene3D" id="1.20.5.1930">
    <property type="match status" value="1"/>
</dbReference>
<feature type="domain" description="DUF7134" evidence="12">
    <location>
        <begin position="18"/>
        <end position="170"/>
    </location>
</feature>
<evidence type="ECO:0000259" key="12">
    <source>
        <dbReference type="Pfam" id="PF23539"/>
    </source>
</evidence>
<dbReference type="GO" id="GO:0016301">
    <property type="term" value="F:kinase activity"/>
    <property type="evidence" value="ECO:0007669"/>
    <property type="project" value="UniProtKB-KW"/>
</dbReference>
<dbReference type="InterPro" id="IPR011712">
    <property type="entry name" value="Sig_transdc_His_kin_sub3_dim/P"/>
</dbReference>
<evidence type="ECO:0000256" key="8">
    <source>
        <dbReference type="ARBA" id="ARBA00023012"/>
    </source>
</evidence>
<keyword evidence="6 13" id="KW-0418">Kinase</keyword>
<dbReference type="EMBL" id="BAAAGX010000020">
    <property type="protein sequence ID" value="GAA0260400.1"/>
    <property type="molecule type" value="Genomic_DNA"/>
</dbReference>
<name>A0ABP3EGH6_9ACTN</name>
<keyword evidence="8" id="KW-0902">Two-component regulatory system</keyword>
<dbReference type="Proteomes" id="UP001500967">
    <property type="component" value="Unassembled WGS sequence"/>
</dbReference>
<evidence type="ECO:0000259" key="10">
    <source>
        <dbReference type="Pfam" id="PF02518"/>
    </source>
</evidence>
<dbReference type="InterPro" id="IPR036890">
    <property type="entry name" value="HATPase_C_sf"/>
</dbReference>
<dbReference type="Pfam" id="PF02518">
    <property type="entry name" value="HATPase_c"/>
    <property type="match status" value="1"/>
</dbReference>
<evidence type="ECO:0000256" key="3">
    <source>
        <dbReference type="ARBA" id="ARBA00022553"/>
    </source>
</evidence>
<evidence type="ECO:0000256" key="5">
    <source>
        <dbReference type="ARBA" id="ARBA00022741"/>
    </source>
</evidence>
<organism evidence="13 14">
    <name type="scientific">Cryptosporangium japonicum</name>
    <dbReference type="NCBI Taxonomy" id="80872"/>
    <lineage>
        <taxon>Bacteria</taxon>
        <taxon>Bacillati</taxon>
        <taxon>Actinomycetota</taxon>
        <taxon>Actinomycetes</taxon>
        <taxon>Cryptosporangiales</taxon>
        <taxon>Cryptosporangiaceae</taxon>
        <taxon>Cryptosporangium</taxon>
    </lineage>
</organism>
<feature type="domain" description="Signal transduction histidine kinase subgroup 3 dimerisation and phosphoacceptor" evidence="11">
    <location>
        <begin position="188"/>
        <end position="254"/>
    </location>
</feature>
<evidence type="ECO:0000256" key="1">
    <source>
        <dbReference type="ARBA" id="ARBA00000085"/>
    </source>
</evidence>
<keyword evidence="9" id="KW-0812">Transmembrane</keyword>
<evidence type="ECO:0000256" key="4">
    <source>
        <dbReference type="ARBA" id="ARBA00022679"/>
    </source>
</evidence>
<accession>A0ABP3EGH6</accession>
<protein>
    <recommendedName>
        <fullName evidence="2">histidine kinase</fullName>
        <ecNumber evidence="2">2.7.13.3</ecNumber>
    </recommendedName>
</protein>
<dbReference type="PANTHER" id="PTHR24421:SF10">
    <property type="entry name" value="NITRATE_NITRITE SENSOR PROTEIN NARQ"/>
    <property type="match status" value="1"/>
</dbReference>
<evidence type="ECO:0000313" key="13">
    <source>
        <dbReference type="EMBL" id="GAA0260400.1"/>
    </source>
</evidence>
<evidence type="ECO:0000313" key="14">
    <source>
        <dbReference type="Proteomes" id="UP001500967"/>
    </source>
</evidence>
<dbReference type="EC" id="2.7.13.3" evidence="2"/>
<dbReference type="SUPFAM" id="SSF55874">
    <property type="entry name" value="ATPase domain of HSP90 chaperone/DNA topoisomerase II/histidine kinase"/>
    <property type="match status" value="1"/>
</dbReference>
<evidence type="ECO:0000259" key="11">
    <source>
        <dbReference type="Pfam" id="PF07730"/>
    </source>
</evidence>
<feature type="transmembrane region" description="Helical" evidence="9">
    <location>
        <begin position="146"/>
        <end position="166"/>
    </location>
</feature>
<keyword evidence="4" id="KW-0808">Transferase</keyword>
<dbReference type="PANTHER" id="PTHR24421">
    <property type="entry name" value="NITRATE/NITRITE SENSOR PROTEIN NARX-RELATED"/>
    <property type="match status" value="1"/>
</dbReference>
<dbReference type="InterPro" id="IPR003594">
    <property type="entry name" value="HATPase_dom"/>
</dbReference>
<feature type="domain" description="Histidine kinase/HSP90-like ATPase" evidence="10">
    <location>
        <begin position="290"/>
        <end position="377"/>
    </location>
</feature>
<dbReference type="InterPro" id="IPR050482">
    <property type="entry name" value="Sensor_HK_TwoCompSys"/>
</dbReference>
<dbReference type="RefSeq" id="WP_344651561.1">
    <property type="nucleotide sequence ID" value="NZ_BAAAGX010000020.1"/>
</dbReference>
<keyword evidence="5" id="KW-0547">Nucleotide-binding</keyword>
<dbReference type="Gene3D" id="3.30.565.10">
    <property type="entry name" value="Histidine kinase-like ATPase, C-terminal domain"/>
    <property type="match status" value="1"/>
</dbReference>
<evidence type="ECO:0000256" key="7">
    <source>
        <dbReference type="ARBA" id="ARBA00022840"/>
    </source>
</evidence>
<comment type="catalytic activity">
    <reaction evidence="1">
        <text>ATP + protein L-histidine = ADP + protein N-phospho-L-histidine.</text>
        <dbReference type="EC" id="2.7.13.3"/>
    </reaction>
</comment>
<gene>
    <name evidence="13" type="ORF">GCM10009539_52320</name>
</gene>
<keyword evidence="3" id="KW-0597">Phosphoprotein</keyword>
<dbReference type="InterPro" id="IPR055558">
    <property type="entry name" value="DUF7134"/>
</dbReference>
<keyword evidence="9" id="KW-0472">Membrane</keyword>
<reference evidence="14" key="1">
    <citation type="journal article" date="2019" name="Int. J. Syst. Evol. Microbiol.">
        <title>The Global Catalogue of Microorganisms (GCM) 10K type strain sequencing project: providing services to taxonomists for standard genome sequencing and annotation.</title>
        <authorList>
            <consortium name="The Broad Institute Genomics Platform"/>
            <consortium name="The Broad Institute Genome Sequencing Center for Infectious Disease"/>
            <person name="Wu L."/>
            <person name="Ma J."/>
        </authorList>
    </citation>
    <scope>NUCLEOTIDE SEQUENCE [LARGE SCALE GENOMIC DNA]</scope>
    <source>
        <strain evidence="14">JCM 10425</strain>
    </source>
</reference>
<evidence type="ECO:0000256" key="6">
    <source>
        <dbReference type="ARBA" id="ARBA00022777"/>
    </source>
</evidence>
<dbReference type="CDD" id="cd16917">
    <property type="entry name" value="HATPase_UhpB-NarQ-NarX-like"/>
    <property type="match status" value="1"/>
</dbReference>
<feature type="transmembrane region" description="Helical" evidence="9">
    <location>
        <begin position="54"/>
        <end position="75"/>
    </location>
</feature>
<sequence>MWESARRLVLRPWRSLDVVTRDAVLAAGLLLVAYLPTASGLGMDLAEFSAHRPADVFATLLIVAMCLPLVLRRVAPILCAAPAFLATAIHQSLTYPRTAASLAVPIALYSLGAYQLRHRRVLAVALTAAYAVFALVIAQRGATGPAFSYVTFYAVLTVAFVVGDWMRRQRDTAEALRTASVAAALAAERAVIARELHDVVTHHVTAMVVQADAAAFLIDAKPQKAAESLSTVSGTGRQALTELRALLQVIDPAEDASREPAAGKLEDLIERTRAMGQPIEFVTDGGDVVLALHRVVQEALTNAVKYANGCPTVVRVEHSTSAVTVEVTTTGTATMAGGAASSGRGLTGLRERVAAFGGSFEAGPTADGFRVRASVPATAEVAA</sequence>
<keyword evidence="9" id="KW-1133">Transmembrane helix</keyword>
<proteinExistence type="predicted"/>
<feature type="transmembrane region" description="Helical" evidence="9">
    <location>
        <begin position="121"/>
        <end position="140"/>
    </location>
</feature>
<comment type="caution">
    <text evidence="13">The sequence shown here is derived from an EMBL/GenBank/DDBJ whole genome shotgun (WGS) entry which is preliminary data.</text>
</comment>